<organism evidence="5 6">
    <name type="scientific">candidate division WOR_3 bacterium SM23_60</name>
    <dbReference type="NCBI Taxonomy" id="1703780"/>
    <lineage>
        <taxon>Bacteria</taxon>
        <taxon>Bacteria division WOR-3</taxon>
    </lineage>
</organism>
<evidence type="ECO:0000256" key="1">
    <source>
        <dbReference type="ARBA" id="ARBA00022737"/>
    </source>
</evidence>
<dbReference type="InterPro" id="IPR013105">
    <property type="entry name" value="TPR_2"/>
</dbReference>
<evidence type="ECO:0000313" key="6">
    <source>
        <dbReference type="Proteomes" id="UP000051096"/>
    </source>
</evidence>
<feature type="chain" id="PRO_5006646622" evidence="4">
    <location>
        <begin position="23"/>
        <end position="146"/>
    </location>
</feature>
<dbReference type="Gene3D" id="1.25.40.10">
    <property type="entry name" value="Tetratricopeptide repeat domain"/>
    <property type="match status" value="1"/>
</dbReference>
<keyword evidence="2 3" id="KW-0802">TPR repeat</keyword>
<sequence length="146" mass="16290">MTKILCLCTILFLIVCSQPKTAQYYFEEGAEAYEKGEMDQALALYEQGLKLEPRSALGHNLHGMACRMKFNTTGDPTWQLREIASFEASINVDSNFVPALVNLGATHYYSGDKIKAVPYFKHALEVNPGHPEAEMIQQMIAEGEAE</sequence>
<proteinExistence type="predicted"/>
<name>A0A0S8G3G8_UNCW3</name>
<feature type="repeat" description="TPR" evidence="3">
    <location>
        <begin position="97"/>
        <end position="130"/>
    </location>
</feature>
<evidence type="ECO:0000256" key="2">
    <source>
        <dbReference type="ARBA" id="ARBA00022803"/>
    </source>
</evidence>
<evidence type="ECO:0000313" key="5">
    <source>
        <dbReference type="EMBL" id="KPK67105.1"/>
    </source>
</evidence>
<dbReference type="EMBL" id="LJUO01000240">
    <property type="protein sequence ID" value="KPK67105.1"/>
    <property type="molecule type" value="Genomic_DNA"/>
</dbReference>
<dbReference type="SUPFAM" id="SSF48452">
    <property type="entry name" value="TPR-like"/>
    <property type="match status" value="1"/>
</dbReference>
<keyword evidence="4" id="KW-0732">Signal</keyword>
<keyword evidence="1" id="KW-0677">Repeat</keyword>
<feature type="signal peptide" evidence="4">
    <location>
        <begin position="1"/>
        <end position="22"/>
    </location>
</feature>
<reference evidence="5 6" key="1">
    <citation type="journal article" date="2015" name="Microbiome">
        <title>Genomic resolution of linkages in carbon, nitrogen, and sulfur cycling among widespread estuary sediment bacteria.</title>
        <authorList>
            <person name="Baker B.J."/>
            <person name="Lazar C.S."/>
            <person name="Teske A.P."/>
            <person name="Dick G.J."/>
        </authorList>
    </citation>
    <scope>NUCLEOTIDE SEQUENCE [LARGE SCALE GENOMIC DNA]</scope>
    <source>
        <strain evidence="5">SM23_60</strain>
    </source>
</reference>
<dbReference type="InterPro" id="IPR011990">
    <property type="entry name" value="TPR-like_helical_dom_sf"/>
</dbReference>
<feature type="repeat" description="TPR" evidence="3">
    <location>
        <begin position="22"/>
        <end position="55"/>
    </location>
</feature>
<dbReference type="Proteomes" id="UP000051096">
    <property type="component" value="Unassembled WGS sequence"/>
</dbReference>
<dbReference type="InterPro" id="IPR019734">
    <property type="entry name" value="TPR_rpt"/>
</dbReference>
<evidence type="ECO:0000256" key="3">
    <source>
        <dbReference type="PROSITE-ProRule" id="PRU00339"/>
    </source>
</evidence>
<dbReference type="Pfam" id="PF07719">
    <property type="entry name" value="TPR_2"/>
    <property type="match status" value="1"/>
</dbReference>
<evidence type="ECO:0000256" key="4">
    <source>
        <dbReference type="SAM" id="SignalP"/>
    </source>
</evidence>
<dbReference type="AlphaFoldDB" id="A0A0S8G3G8"/>
<dbReference type="PROSITE" id="PS50005">
    <property type="entry name" value="TPR"/>
    <property type="match status" value="2"/>
</dbReference>
<gene>
    <name evidence="5" type="ORF">AMJ87_13935</name>
</gene>
<dbReference type="Pfam" id="PF13176">
    <property type="entry name" value="TPR_7"/>
    <property type="match status" value="1"/>
</dbReference>
<comment type="caution">
    <text evidence="5">The sequence shown here is derived from an EMBL/GenBank/DDBJ whole genome shotgun (WGS) entry which is preliminary data.</text>
</comment>
<protein>
    <submittedName>
        <fullName evidence="5">Uncharacterized protein</fullName>
    </submittedName>
</protein>
<dbReference type="SMART" id="SM00028">
    <property type="entry name" value="TPR"/>
    <property type="match status" value="2"/>
</dbReference>
<accession>A0A0S8G3G8</accession>